<sequence>MEATTDSIRARPGVRFGAASPTLLLAAAVLFLVSALIQQQASRQGWDLFSSQMAEEAPGADPLEQFAAINRLIGAATGLKVLGILAMAAGVPALPRAAGRRKAAVAGSVAAFLAAGAFAAWAIRALVTGTSGTQTIMAESPFPERMLLLLSLAGLVAAAISWRGSSLPATFACVFLLGSTVLGDFTAAILLAPLLAMFAGDGFFPWNEMVVIASTAAAGLSMLFAVGSLVRRARVAR</sequence>
<feature type="transmembrane region" description="Helical" evidence="1">
    <location>
        <begin position="103"/>
        <end position="126"/>
    </location>
</feature>
<dbReference type="EMBL" id="JAGIOE010000001">
    <property type="protein sequence ID" value="MBP2374507.1"/>
    <property type="molecule type" value="Genomic_DNA"/>
</dbReference>
<comment type="caution">
    <text evidence="2">The sequence shown here is derived from an EMBL/GenBank/DDBJ whole genome shotgun (WGS) entry which is preliminary data.</text>
</comment>
<keyword evidence="1" id="KW-0472">Membrane</keyword>
<accession>A0ABS4WE83</accession>
<feature type="transmembrane region" description="Helical" evidence="1">
    <location>
        <begin position="210"/>
        <end position="230"/>
    </location>
</feature>
<keyword evidence="3" id="KW-1185">Reference proteome</keyword>
<feature type="transmembrane region" description="Helical" evidence="1">
    <location>
        <begin position="146"/>
        <end position="162"/>
    </location>
</feature>
<dbReference type="RefSeq" id="WP_209907518.1">
    <property type="nucleotide sequence ID" value="NZ_BAAAMI010000017.1"/>
</dbReference>
<feature type="transmembrane region" description="Helical" evidence="1">
    <location>
        <begin position="174"/>
        <end position="198"/>
    </location>
</feature>
<protein>
    <recommendedName>
        <fullName evidence="4">DUF4386 family protein</fullName>
    </recommendedName>
</protein>
<evidence type="ECO:0000313" key="3">
    <source>
        <dbReference type="Proteomes" id="UP000766570"/>
    </source>
</evidence>
<reference evidence="2 3" key="1">
    <citation type="submission" date="2021-03" db="EMBL/GenBank/DDBJ databases">
        <title>Sequencing the genomes of 1000 actinobacteria strains.</title>
        <authorList>
            <person name="Klenk H.-P."/>
        </authorList>
    </citation>
    <scope>NUCLEOTIDE SEQUENCE [LARGE SCALE GENOMIC DNA]</scope>
    <source>
        <strain evidence="2 3">DSM 15454</strain>
    </source>
</reference>
<keyword evidence="1" id="KW-1133">Transmembrane helix</keyword>
<evidence type="ECO:0008006" key="4">
    <source>
        <dbReference type="Google" id="ProtNLM"/>
    </source>
</evidence>
<evidence type="ECO:0000313" key="2">
    <source>
        <dbReference type="EMBL" id="MBP2374507.1"/>
    </source>
</evidence>
<dbReference type="Proteomes" id="UP000766570">
    <property type="component" value="Unassembled WGS sequence"/>
</dbReference>
<keyword evidence="1" id="KW-0812">Transmembrane</keyword>
<organism evidence="2 3">
    <name type="scientific">Paeniglutamicibacter psychrophenolicus</name>
    <dbReference type="NCBI Taxonomy" id="257454"/>
    <lineage>
        <taxon>Bacteria</taxon>
        <taxon>Bacillati</taxon>
        <taxon>Actinomycetota</taxon>
        <taxon>Actinomycetes</taxon>
        <taxon>Micrococcales</taxon>
        <taxon>Micrococcaceae</taxon>
        <taxon>Paeniglutamicibacter</taxon>
    </lineage>
</organism>
<name>A0ABS4WE83_9MICC</name>
<feature type="transmembrane region" description="Helical" evidence="1">
    <location>
        <begin position="16"/>
        <end position="37"/>
    </location>
</feature>
<evidence type="ECO:0000256" key="1">
    <source>
        <dbReference type="SAM" id="Phobius"/>
    </source>
</evidence>
<proteinExistence type="predicted"/>
<gene>
    <name evidence="2" type="ORF">JOF46_002419</name>
</gene>
<feature type="transmembrane region" description="Helical" evidence="1">
    <location>
        <begin position="72"/>
        <end position="91"/>
    </location>
</feature>